<feature type="transmembrane region" description="Helical" evidence="2">
    <location>
        <begin position="2274"/>
        <end position="2293"/>
    </location>
</feature>
<evidence type="ECO:0000256" key="1">
    <source>
        <dbReference type="SAM" id="Coils"/>
    </source>
</evidence>
<feature type="domain" description="PAS" evidence="3">
    <location>
        <begin position="630"/>
        <end position="694"/>
    </location>
</feature>
<dbReference type="InterPro" id="IPR000014">
    <property type="entry name" value="PAS"/>
</dbReference>
<keyword evidence="2" id="KW-1133">Transmembrane helix</keyword>
<evidence type="ECO:0000313" key="5">
    <source>
        <dbReference type="Proteomes" id="UP000689195"/>
    </source>
</evidence>
<dbReference type="Proteomes" id="UP000689195">
    <property type="component" value="Unassembled WGS sequence"/>
</dbReference>
<feature type="transmembrane region" description="Helical" evidence="2">
    <location>
        <begin position="2101"/>
        <end position="2126"/>
    </location>
</feature>
<feature type="transmembrane region" description="Helical" evidence="2">
    <location>
        <begin position="257"/>
        <end position="277"/>
    </location>
</feature>
<dbReference type="InterPro" id="IPR052994">
    <property type="entry name" value="Tiny_macrocysts_regulators"/>
</dbReference>
<organism evidence="4 5">
    <name type="scientific">Paramecium pentaurelia</name>
    <dbReference type="NCBI Taxonomy" id="43138"/>
    <lineage>
        <taxon>Eukaryota</taxon>
        <taxon>Sar</taxon>
        <taxon>Alveolata</taxon>
        <taxon>Ciliophora</taxon>
        <taxon>Intramacronucleata</taxon>
        <taxon>Oligohymenophorea</taxon>
        <taxon>Peniculida</taxon>
        <taxon>Parameciidae</taxon>
        <taxon>Paramecium</taxon>
    </lineage>
</organism>
<feature type="transmembrane region" description="Helical" evidence="2">
    <location>
        <begin position="107"/>
        <end position="126"/>
    </location>
</feature>
<dbReference type="Pfam" id="PF13426">
    <property type="entry name" value="PAS_9"/>
    <property type="match status" value="3"/>
</dbReference>
<feature type="domain" description="PAS" evidence="3">
    <location>
        <begin position="967"/>
        <end position="1031"/>
    </location>
</feature>
<dbReference type="OrthoDB" id="297535at2759"/>
<feature type="transmembrane region" description="Helical" evidence="2">
    <location>
        <begin position="1551"/>
        <end position="1573"/>
    </location>
</feature>
<dbReference type="PROSITE" id="PS50112">
    <property type="entry name" value="PAS"/>
    <property type="match status" value="3"/>
</dbReference>
<feature type="transmembrane region" description="Helical" evidence="2">
    <location>
        <begin position="78"/>
        <end position="95"/>
    </location>
</feature>
<keyword evidence="5" id="KW-1185">Reference proteome</keyword>
<feature type="transmembrane region" description="Helical" evidence="2">
    <location>
        <begin position="138"/>
        <end position="156"/>
    </location>
</feature>
<evidence type="ECO:0000313" key="4">
    <source>
        <dbReference type="EMBL" id="CAD8173543.1"/>
    </source>
</evidence>
<feature type="transmembrane region" description="Helical" evidence="2">
    <location>
        <begin position="3190"/>
        <end position="3215"/>
    </location>
</feature>
<feature type="transmembrane region" description="Helical" evidence="2">
    <location>
        <begin position="191"/>
        <end position="215"/>
    </location>
</feature>
<feature type="transmembrane region" description="Helical" evidence="2">
    <location>
        <begin position="2194"/>
        <end position="2211"/>
    </location>
</feature>
<dbReference type="NCBIfam" id="TIGR00229">
    <property type="entry name" value="sensory_box"/>
    <property type="match status" value="3"/>
</dbReference>
<evidence type="ECO:0000256" key="2">
    <source>
        <dbReference type="SAM" id="Phobius"/>
    </source>
</evidence>
<gene>
    <name evidence="4" type="ORF">PPENT_87.1.T0590178</name>
</gene>
<evidence type="ECO:0000259" key="3">
    <source>
        <dbReference type="PROSITE" id="PS50112"/>
    </source>
</evidence>
<comment type="caution">
    <text evidence="4">The sequence shown here is derived from an EMBL/GenBank/DDBJ whole genome shotgun (WGS) entry which is preliminary data.</text>
</comment>
<reference evidence="4" key="1">
    <citation type="submission" date="2021-01" db="EMBL/GenBank/DDBJ databases">
        <authorList>
            <consortium name="Genoscope - CEA"/>
            <person name="William W."/>
        </authorList>
    </citation>
    <scope>NUCLEOTIDE SEQUENCE</scope>
</reference>
<sequence length="3515" mass="411405">MEVKSNYGQTRPQLENENLLARLQTELKNIIFRVFFLMLKDEEQSITVAALLQTIMFLQYLSFIFHRQLYLVWKNERVSYQLYKLFGYFMLTPYFEMLEFSSFASMMYALIGIILIAIMILLLVGYSNTTKLNTAVSWPVFVLKQLLTLFSTILYLPTLNLFFEMVNCKENNHNIFVLQVFDQECWKGAHIVHGIVAILGILIFVIFTALFNLLYFEARPKIKDLLSKQSGRAKTFVYFYLLAIQMSIVIFDPKDEAYIIIYIILVGAFISFYKLHIEQPYNNYLMQKVVSIYSTLIFWSALLLCFSNYLEDNIFHGTIYAWLVGLPLMAFAVFKKQKYHYDLLLMNIQKVEDPNQIIKLINYIQTLLTGYQYNQQFNIMLNALIEVHKNTCQIEECVFKNKKQINLRINLQKDENISQRDHNIYLLLGEIYTRMLRKHQTHVRLRINYAFYLLDYLKQRQQALNELIQSETLCPSLDNEFIIFRYKKLIEDEMNQVQNENLGNLDVATELAFQNHMRSFQNKIERATLMHMDFWSQLQEDSPDLGKMNDIGAKINLAIIQVEELWNKMQKMTQNLPKAMRLYAKFIQEVLQDKDYGEELLEKAKFLQIQNGKMKNKSQIYIFNVEDINFESLPTLIVSVQNDKFAQISNLNLSACNLLGYHKTELINRRVNMVIPTLYAKFHDQYIDNFFEKNDAARIQKEKFVYLKLKSGYIQPCYLQLKMLQSAEENSQLVVQFRTLRNFKSACYIILDADESIESLSSSCICNIFIDHKMISHKKIFIQEIFPNYNRNDYINKTGSLNELIQSETLCPSLDNEFIIFRYKKLIEDEMNQVQNENLGNLDVATELAFQNHMRSFQNKIERATLMHMDFWSQLQEDSPDLGKMNDIGAKINLAIIQVEELWNKMQKMTQNLPKAMRLYAKFIQEVLQDKDYGEELLEKAKFLQIQNGKMKNKSQIYIFNVEDINFESLPTLIVSVQNDKFAQISNLNLSACNLLGYHKTELINRRVNMVIPTLYAKFHDQYIDNFFEKNDAARIQKEKFVYLKLKSGYIQPCYLQLKMLQSAEENSQLVVQFRTLRNFKSACYIILDADESIESLSSSCICNIFIDHKMISHKKIFIQEIFPNYNRNDYINKTGCKIILNLQTSLIQNSNYLQYYINDLDDQTQIEFQIQVIEIENEKMGQIYGYVIKLEKIVDIQSQQFTPELLQQLVIPNQSSSSFQFKYFANKALYVGENQDEINSARVDQTVIWEYTSRTSEETQEEKKIVIEENKITRPNYADGIRTLKLFENRIQDLEDIKLDFSEQEEEQHSSVFQRNQDGQDEKDYGQQNNIFRNRKALNLALNNQQVPKIMVYLSWMINILVLSVLCLSFTSYFLGLFLFQNIQDSLNLLAYATTRNLECNQIIMNIQNLQMLNLGIWNLTEIEAKNYEIQQRSELNESILILTQANKQLMLSDIYINDQIQELHSQSVVNVRITKNSYSKYDLIEATQQIISKALIIRDKELSKINKEDEDTGFILYNLFNDIVFQLRNETGQYSYGLQDVAQDNILKFFIILIVAGCSFFILLIFILFFLMQINQTQEQILQLFIEIPEKTVKYLYNKSENFISNLQIGEEEEISSELSDEENDEAKELNRSLKSKKRKKLLKNKNSFFRAQSLLAIFLVSIFIGYFLLNYFLNQVTYSNLNQQIPELNITARSGSFYRYVDNAERQLFLSREDPILLQDAYTTVINNLQQNYDLDSSLHQEHAQNSEICNPDYYDTFEKMFMMNPCSIFISQGYTTLEYCETYASGSVQQGMAVVIARFFENVRYIMTIYDVFYGHPEVNFTETARGWGVFRNITQNSDNVTNYIYNLNNFKQAQEARQLQSIFIKGAFIYLVDQYIKALKDDISLTQTQLLATFIVFEVMVSSIYQNDKRYLENKRINNDDTFKCYIKDQINKRKSWKFGAKFRIVKILFINLTMELKSNFGTTKGSLDSERSIIDKMQTELKGVFFRVIQLMLKDEEQSIPITCIGILLQYMQITYIIFNRQIWKVWQNEILSKQLNKIFGYVLLTPYFETVGFSGFAAMMYICLGLILFALMLIFLLSYSINKSKSSFTWPIMLLRFLINIFLQALYMPIIDLLLSMLACQTNQNGVFKHQLFEIECWSNIHIVHAIVAIFGTILFFLLCTLFSLLYFESRYQPHDASSKLSGRANAIFLTYELIMVICYTFMNGKNYDYLIILIMMVGSFTIFWKIHVEAPFNNMYIQKAWSMLVAMNMWGATLLCFAKFLEGVLFFGTVYAWLAGLPLMLIAIIRSEKLHYDLLLLNLNKVQDPDQVLNQTNHLLKLFYKSQQNQNYSLLLDGFLEIHKATCTRDDCYLKQKKLINQRQQKPLFKEGSVTERDVDLLMVLGQIYFNQIKKFPNEICIRIRYSFFLLDNMKQRQQALNELIQSETLCPSLDNEFIIFRYKKLIEDEMNQVQNENLGNLDVATELAFQNHMRSFQNKIERATLMHMDFWSQLQEDSPDLGKMNDIGAKINLAIIQVEELWNKMQKMTQNLPKAMRLYAKFIQEVLQDKDYGEELLEKSKNLQTQNNKMKNKQTISLISSEDIGYESQPTLMVSTAQEKFAQITNLNLACCNLFGYNKSEMINRKINIFMPNLYSKFHDAHIENFLSSNDNKNINRERLVYIKMKSNYILPCYIYLKVLQSIDDNVQLAAQFRIPKSFKPSCYLILDSEEVIDSISSSCIPLLNIDSKQISHKKTPITDILPNYMRLKQLFLSKVGGPIVFNPATQSGVSYSQQASQELEDQDKKDDNMQFQCFTYEIMNENQDQVVGYIVKLEQQGIDNSMNLEVNNLQQKVLGNSMQFKYNPSKAQYLGEFVADTNSQRVDQTILWDQNDQSSMISSVQGGVEILKSQVKTEKSDEQNILQQIKINYADGIKTLRLFENRIQDIDDREEMISEEDDQQGKSVFQRQQDIDNDQEGQQQDFNNVFRSRKNLSLVVNSQVTPPVVIKLSWTANILILLLVALSFGDFFVCQAQYDEIFNTILLVEDTNLRNAELLTILSSVQNLQMLNLNIWQLNSSADINEYEQIEKQKLNKSIQQVSLLNKNLMLSDIFISNELNELQSENVIKMKFGNEYQNYDIMEATQQIVSKALNVRDKDLNLIIYEDNDVQFIIFNLLNDLVFQLRNSSDLYAIGLTNKTTEKKETLLIILGISAGALGLGLILLTIITLSVNKTQEEILSMFLDIPDKTVKYLYNKSENFISNLQIGEEDEVLSELEELEKEEQEELNRTLKSKRKKKKFKNTNKDQRNYIFAFFLIILILQAYFIFNYFMSDILLSNLAQLVPEINATCRAESFYRFVDNAERSLYLNRNMTLLNEDSYTIVKQNIDKLYALDSSLHQEHSLNVDITNSIYSDAFKQMFMLQPCTILSQEMNEMTETECQTFADGAMYQGMAVGVARYFENIRYIMTIYDQFWDNPKANFTAIARGFTKFKNITMDSDNVRNNILNLNNFNQSLETRVIQETYNRGTFSH</sequence>
<accession>A0A8S1VAK7</accession>
<feature type="transmembrane region" description="Helical" evidence="2">
    <location>
        <begin position="3294"/>
        <end position="3315"/>
    </location>
</feature>
<feature type="transmembrane region" description="Helical" evidence="2">
    <location>
        <begin position="1651"/>
        <end position="1676"/>
    </location>
</feature>
<dbReference type="EMBL" id="CAJJDO010000059">
    <property type="protein sequence ID" value="CAD8173543.1"/>
    <property type="molecule type" value="Genomic_DNA"/>
</dbReference>
<protein>
    <recommendedName>
        <fullName evidence="3">PAS domain-containing protein</fullName>
    </recommendedName>
</protein>
<feature type="coiled-coil region" evidence="1">
    <location>
        <begin position="3250"/>
        <end position="3281"/>
    </location>
</feature>
<feature type="transmembrane region" description="Helical" evidence="2">
    <location>
        <begin position="1357"/>
        <end position="1381"/>
    </location>
</feature>
<feature type="transmembrane region" description="Helical" evidence="2">
    <location>
        <begin position="46"/>
        <end position="66"/>
    </location>
</feature>
<dbReference type="InterPro" id="IPR057352">
    <property type="entry name" value="TPR_TmcB/C"/>
</dbReference>
<proteinExistence type="predicted"/>
<feature type="transmembrane region" description="Helical" evidence="2">
    <location>
        <begin position="2146"/>
        <end position="2173"/>
    </location>
</feature>
<dbReference type="PANTHER" id="PTHR31600">
    <property type="entry name" value="TINY MACROCYSTS PROTEIN B-RELATED"/>
    <property type="match status" value="1"/>
</dbReference>
<keyword evidence="1" id="KW-0175">Coiled coil</keyword>
<dbReference type="Pfam" id="PF25474">
    <property type="entry name" value="TPR_TmcB"/>
    <property type="match status" value="3"/>
</dbReference>
<feature type="transmembrane region" description="Helical" evidence="2">
    <location>
        <begin position="2248"/>
        <end position="2268"/>
    </location>
</feature>
<keyword evidence="2" id="KW-0812">Transmembrane</keyword>
<feature type="transmembrane region" description="Helical" evidence="2">
    <location>
        <begin position="235"/>
        <end position="251"/>
    </location>
</feature>
<name>A0A8S1VAK7_9CILI</name>
<dbReference type="FunFam" id="3.30.450.20:FF:000129">
    <property type="entry name" value="Uncharacterized protein"/>
    <property type="match status" value="1"/>
</dbReference>
<dbReference type="PANTHER" id="PTHR31600:SF2">
    <property type="entry name" value="GAMETE ENRICHED GENE 10 PROTEIN-RELATED"/>
    <property type="match status" value="1"/>
</dbReference>
<feature type="transmembrane region" description="Helical" evidence="2">
    <location>
        <begin position="289"/>
        <end position="309"/>
    </location>
</feature>
<feature type="transmembrane region" description="Helical" evidence="2">
    <location>
        <begin position="2071"/>
        <end position="2089"/>
    </location>
</feature>
<keyword evidence="2" id="KW-0472">Membrane</keyword>
<feature type="domain" description="PAS" evidence="3">
    <location>
        <begin position="2609"/>
        <end position="2655"/>
    </location>
</feature>
<feature type="transmembrane region" description="Helical" evidence="2">
    <location>
        <begin position="2217"/>
        <end position="2236"/>
    </location>
</feature>
<dbReference type="SMART" id="SM00091">
    <property type="entry name" value="PAS"/>
    <property type="match status" value="3"/>
</dbReference>